<dbReference type="EC" id="4.2.1.96" evidence="4"/>
<proteinExistence type="inferred from homology"/>
<dbReference type="PANTHER" id="PTHR12599">
    <property type="entry name" value="PTERIN-4-ALPHA-CARBINOLAMINE DEHYDRATASE"/>
    <property type="match status" value="1"/>
</dbReference>
<dbReference type="GO" id="GO:0006729">
    <property type="term" value="P:tetrahydrobiopterin biosynthetic process"/>
    <property type="evidence" value="ECO:0007669"/>
    <property type="project" value="InterPro"/>
</dbReference>
<reference evidence="5 6" key="2">
    <citation type="submission" date="2018-03" db="EMBL/GenBank/DDBJ databases">
        <authorList>
            <person name="Keele B.F."/>
        </authorList>
    </citation>
    <scope>NUCLEOTIDE SEQUENCE [LARGE SCALE GENOMIC DNA]</scope>
    <source>
        <strain evidence="5 6">D13</strain>
    </source>
</reference>
<keyword evidence="3 4" id="KW-0456">Lyase</keyword>
<evidence type="ECO:0000256" key="1">
    <source>
        <dbReference type="ARBA" id="ARBA00001554"/>
    </source>
</evidence>
<dbReference type="NCBIfam" id="NF002019">
    <property type="entry name" value="PRK00823.1-4"/>
    <property type="match status" value="1"/>
</dbReference>
<accession>A0A2P1PTD1</accession>
<dbReference type="Gene3D" id="3.30.1360.20">
    <property type="entry name" value="Transcriptional coactivator/pterin dehydratase"/>
    <property type="match status" value="1"/>
</dbReference>
<dbReference type="OrthoDB" id="5294615at2"/>
<dbReference type="KEGG" id="xba:C7S18_13120"/>
<evidence type="ECO:0000256" key="4">
    <source>
        <dbReference type="HAMAP-Rule" id="MF_00434"/>
    </source>
</evidence>
<keyword evidence="6" id="KW-1185">Reference proteome</keyword>
<comment type="catalytic activity">
    <reaction evidence="1 4">
        <text>(4aS,6R)-4a-hydroxy-L-erythro-5,6,7,8-tetrahydrobiopterin = (6R)-L-erythro-6,7-dihydrobiopterin + H2O</text>
        <dbReference type="Rhea" id="RHEA:11920"/>
        <dbReference type="ChEBI" id="CHEBI:15377"/>
        <dbReference type="ChEBI" id="CHEBI:15642"/>
        <dbReference type="ChEBI" id="CHEBI:43120"/>
        <dbReference type="EC" id="4.2.1.96"/>
    </reaction>
</comment>
<reference evidence="5 6" key="1">
    <citation type="submission" date="2018-03" db="EMBL/GenBank/DDBJ databases">
        <title>Ahniella affigens gen. nov., sp. nov., a gammaproteobacterium isolated from sandy soil near a stream.</title>
        <authorList>
            <person name="Ko Y."/>
            <person name="Kim J.-H."/>
        </authorList>
    </citation>
    <scope>NUCLEOTIDE SEQUENCE [LARGE SCALE GENOMIC DNA]</scope>
    <source>
        <strain evidence="5 6">D13</strain>
    </source>
</reference>
<organism evidence="5 6">
    <name type="scientific">Ahniella affigens</name>
    <dbReference type="NCBI Taxonomy" id="2021234"/>
    <lineage>
        <taxon>Bacteria</taxon>
        <taxon>Pseudomonadati</taxon>
        <taxon>Pseudomonadota</taxon>
        <taxon>Gammaproteobacteria</taxon>
        <taxon>Lysobacterales</taxon>
        <taxon>Rhodanobacteraceae</taxon>
        <taxon>Ahniella</taxon>
    </lineage>
</organism>
<name>A0A2P1PTD1_9GAMM</name>
<dbReference type="CDD" id="cd00913">
    <property type="entry name" value="PCD_DCoH_subfamily_a"/>
    <property type="match status" value="1"/>
</dbReference>
<dbReference type="Pfam" id="PF01329">
    <property type="entry name" value="Pterin_4a"/>
    <property type="match status" value="1"/>
</dbReference>
<evidence type="ECO:0000313" key="5">
    <source>
        <dbReference type="EMBL" id="AVP98082.1"/>
    </source>
</evidence>
<evidence type="ECO:0000256" key="2">
    <source>
        <dbReference type="ARBA" id="ARBA00006472"/>
    </source>
</evidence>
<dbReference type="AlphaFoldDB" id="A0A2P1PTD1"/>
<gene>
    <name evidence="5" type="ORF">C7S18_13120</name>
</gene>
<dbReference type="PANTHER" id="PTHR12599:SF0">
    <property type="entry name" value="PTERIN-4-ALPHA-CARBINOLAMINE DEHYDRATASE"/>
    <property type="match status" value="1"/>
</dbReference>
<dbReference type="GO" id="GO:0008124">
    <property type="term" value="F:4-alpha-hydroxytetrahydrobiopterin dehydratase activity"/>
    <property type="evidence" value="ECO:0007669"/>
    <property type="project" value="UniProtKB-UniRule"/>
</dbReference>
<sequence>MTKSLAELAAQACQPLRGVVHQLPEAEVVKHLNLLPNWTLERGQIVKRFEFRNYYETMAFVNAVAYVAHQQDHHPDLQVSYNRCEVRYNTHDVGGLSINDFVCAAKIECLLLAGR</sequence>
<protein>
    <recommendedName>
        <fullName evidence="4">Putative pterin-4-alpha-carbinolamine dehydratase</fullName>
        <shortName evidence="4">PHS</shortName>
        <ecNumber evidence="4">4.2.1.96</ecNumber>
    </recommendedName>
    <alternativeName>
        <fullName evidence="4">4-alpha-hydroxy-tetrahydropterin dehydratase</fullName>
    </alternativeName>
    <alternativeName>
        <fullName evidence="4">Pterin carbinolamine dehydratase</fullName>
        <shortName evidence="4">PCD</shortName>
    </alternativeName>
</protein>
<evidence type="ECO:0000313" key="6">
    <source>
        <dbReference type="Proteomes" id="UP000241074"/>
    </source>
</evidence>
<dbReference type="InterPro" id="IPR036428">
    <property type="entry name" value="PCD_sf"/>
</dbReference>
<dbReference type="RefSeq" id="WP_106892002.1">
    <property type="nucleotide sequence ID" value="NZ_CP027860.1"/>
</dbReference>
<dbReference type="NCBIfam" id="NF002017">
    <property type="entry name" value="PRK00823.1-2"/>
    <property type="match status" value="1"/>
</dbReference>
<dbReference type="Proteomes" id="UP000241074">
    <property type="component" value="Chromosome"/>
</dbReference>
<dbReference type="SUPFAM" id="SSF55248">
    <property type="entry name" value="PCD-like"/>
    <property type="match status" value="1"/>
</dbReference>
<comment type="similarity">
    <text evidence="2 4">Belongs to the pterin-4-alpha-carbinolamine dehydratase family.</text>
</comment>
<dbReference type="HAMAP" id="MF_00434">
    <property type="entry name" value="Pterin_4_alpha"/>
    <property type="match status" value="1"/>
</dbReference>
<dbReference type="InterPro" id="IPR001533">
    <property type="entry name" value="Pterin_deHydtase"/>
</dbReference>
<dbReference type="EMBL" id="CP027860">
    <property type="protein sequence ID" value="AVP98082.1"/>
    <property type="molecule type" value="Genomic_DNA"/>
</dbReference>
<evidence type="ECO:0000256" key="3">
    <source>
        <dbReference type="ARBA" id="ARBA00023239"/>
    </source>
</evidence>